<comment type="caution">
    <text evidence="2">The sequence shown here is derived from an EMBL/GenBank/DDBJ whole genome shotgun (WGS) entry which is preliminary data.</text>
</comment>
<dbReference type="OrthoDB" id="5771335at2"/>
<evidence type="ECO:0000313" key="3">
    <source>
        <dbReference type="Proteomes" id="UP000028653"/>
    </source>
</evidence>
<dbReference type="GO" id="GO:0001046">
    <property type="term" value="F:core promoter sequence-specific DNA binding"/>
    <property type="evidence" value="ECO:0007669"/>
    <property type="project" value="TreeGrafter"/>
</dbReference>
<proteinExistence type="predicted"/>
<dbReference type="CDD" id="cd00093">
    <property type="entry name" value="HTH_XRE"/>
    <property type="match status" value="1"/>
</dbReference>
<dbReference type="EMBL" id="JMPI01000070">
    <property type="protein sequence ID" value="KFC77070.1"/>
    <property type="molecule type" value="Genomic_DNA"/>
</dbReference>
<name>A0A085G025_9ENTR</name>
<dbReference type="InterPro" id="IPR001387">
    <property type="entry name" value="Cro/C1-type_HTH"/>
</dbReference>
<feature type="domain" description="HTH cro/C1-type" evidence="1">
    <location>
        <begin position="82"/>
        <end position="135"/>
    </location>
</feature>
<dbReference type="STRING" id="1006004.GBAG_4035"/>
<accession>A0A085G025</accession>
<dbReference type="PROSITE" id="PS50943">
    <property type="entry name" value="HTH_CROC1"/>
    <property type="match status" value="1"/>
</dbReference>
<dbReference type="eggNOG" id="COG5499">
    <property type="taxonomic scope" value="Bacteria"/>
</dbReference>
<organism evidence="2 3">
    <name type="scientific">Buttiauxella agrestis ATCC 33320</name>
    <dbReference type="NCBI Taxonomy" id="1006004"/>
    <lineage>
        <taxon>Bacteria</taxon>
        <taxon>Pseudomonadati</taxon>
        <taxon>Pseudomonadota</taxon>
        <taxon>Gammaproteobacteria</taxon>
        <taxon>Enterobacterales</taxon>
        <taxon>Enterobacteriaceae</taxon>
        <taxon>Buttiauxella</taxon>
    </lineage>
</organism>
<dbReference type="AlphaFoldDB" id="A0A085G025"/>
<keyword evidence="3" id="KW-1185">Reference proteome</keyword>
<gene>
    <name evidence="2" type="primary">higA</name>
    <name evidence="2" type="ORF">GBAG_4035</name>
</gene>
<sequence length="136" mass="15183">MIADALKATEALKAAVPLLAGNAGEKEYSEALELMEYLLLNDPTSPLQDLLSLKISQYENTLPEVIAFREQMDTLPPGIAVLKTLMDQHQLNQSDFQQEIGSKSMVSRVLRGERQLTTEHIRKLSQRFGISPALFI</sequence>
<dbReference type="Pfam" id="PF01381">
    <property type="entry name" value="HTH_3"/>
    <property type="match status" value="1"/>
</dbReference>
<dbReference type="PANTHER" id="PTHR40455:SF1">
    <property type="entry name" value="ANTITOXIN HIGA"/>
    <property type="match status" value="1"/>
</dbReference>
<dbReference type="RefSeq" id="WP_034499548.1">
    <property type="nucleotide sequence ID" value="NZ_JMPI01000070.1"/>
</dbReference>
<dbReference type="PANTHER" id="PTHR40455">
    <property type="entry name" value="ANTITOXIN HIGA"/>
    <property type="match status" value="1"/>
</dbReference>
<dbReference type="InterPro" id="IPR039060">
    <property type="entry name" value="Antitox_HigA"/>
</dbReference>
<protein>
    <submittedName>
        <fullName evidence="2">Putative cytoplasmic protein</fullName>
    </submittedName>
</protein>
<dbReference type="SUPFAM" id="SSF47413">
    <property type="entry name" value="lambda repressor-like DNA-binding domains"/>
    <property type="match status" value="1"/>
</dbReference>
<dbReference type="Proteomes" id="UP000028653">
    <property type="component" value="Unassembled WGS sequence"/>
</dbReference>
<evidence type="ECO:0000313" key="2">
    <source>
        <dbReference type="EMBL" id="KFC77070.1"/>
    </source>
</evidence>
<dbReference type="GO" id="GO:0006355">
    <property type="term" value="P:regulation of DNA-templated transcription"/>
    <property type="evidence" value="ECO:0007669"/>
    <property type="project" value="InterPro"/>
</dbReference>
<reference evidence="2 3" key="1">
    <citation type="submission" date="2014-05" db="EMBL/GenBank/DDBJ databases">
        <title>ATOL: Assembling a taxonomically balanced genome-scale reconstruction of the evolutionary history of the Enterobacteriaceae.</title>
        <authorList>
            <person name="Plunkett G.III."/>
            <person name="Neeno-Eckwall E.C."/>
            <person name="Glasner J.D."/>
            <person name="Perna N.T."/>
        </authorList>
    </citation>
    <scope>NUCLEOTIDE SEQUENCE [LARGE SCALE GENOMIC DNA]</scope>
    <source>
        <strain evidence="2 3">ATCC 33320</strain>
    </source>
</reference>
<dbReference type="Gene3D" id="1.10.260.40">
    <property type="entry name" value="lambda repressor-like DNA-binding domains"/>
    <property type="match status" value="1"/>
</dbReference>
<evidence type="ECO:0000259" key="1">
    <source>
        <dbReference type="PROSITE" id="PS50943"/>
    </source>
</evidence>
<dbReference type="InterPro" id="IPR010982">
    <property type="entry name" value="Lambda_DNA-bd_dom_sf"/>
</dbReference>
<dbReference type="SMART" id="SM00530">
    <property type="entry name" value="HTH_XRE"/>
    <property type="match status" value="1"/>
</dbReference>